<dbReference type="Proteomes" id="UP001212841">
    <property type="component" value="Unassembled WGS sequence"/>
</dbReference>
<dbReference type="Pfam" id="PF00622">
    <property type="entry name" value="SPRY"/>
    <property type="match status" value="1"/>
</dbReference>
<dbReference type="AlphaFoldDB" id="A0AAD5X3Z7"/>
<proteinExistence type="predicted"/>
<gene>
    <name evidence="2" type="primary">SSH4_1</name>
    <name evidence="2" type="ORF">HK097_002944</name>
</gene>
<protein>
    <submittedName>
        <fullName evidence="2">Rsp5p-dependent ubiquitination, sorting of cargo proteins at the multivesicular body</fullName>
    </submittedName>
</protein>
<name>A0AAD5X3Z7_9FUNG</name>
<dbReference type="SUPFAM" id="SSF49899">
    <property type="entry name" value="Concanavalin A-like lectins/glucanases"/>
    <property type="match status" value="1"/>
</dbReference>
<sequence length="276" mass="29896">MTSNAPTLSEPSDEDIALIRWLGNDAYKFVPTNTSDINVSNNFTLTFLPSSSPFVPRSILSSNSLLPPPDAAQSMDVDHTYGYVAPAATRFPAYFEATVQSLVVPTIAADDNPLTRPQLCIGYATSPYPSDQLPGTSPYSISYSSNGTIHRCFSQNDSSLPAYTPDDTTPQIVLPPYTLPDTIGAGYKPNSGEVFFTLNGTLLPLDSDFMPRRKHPYHIAIGANCACRIEVNVGQKPFVYRAMNGGRPVPVVPVKKEHVGKYTKNQARFAMLGGGV</sequence>
<dbReference type="SMART" id="SM00449">
    <property type="entry name" value="SPRY"/>
    <property type="match status" value="1"/>
</dbReference>
<evidence type="ECO:0000259" key="1">
    <source>
        <dbReference type="SMART" id="SM00449"/>
    </source>
</evidence>
<dbReference type="InterPro" id="IPR003877">
    <property type="entry name" value="SPRY_dom"/>
</dbReference>
<comment type="caution">
    <text evidence="2">The sequence shown here is derived from an EMBL/GenBank/DDBJ whole genome shotgun (WGS) entry which is preliminary data.</text>
</comment>
<organism evidence="2 3">
    <name type="scientific">Rhizophlyctis rosea</name>
    <dbReference type="NCBI Taxonomy" id="64517"/>
    <lineage>
        <taxon>Eukaryota</taxon>
        <taxon>Fungi</taxon>
        <taxon>Fungi incertae sedis</taxon>
        <taxon>Chytridiomycota</taxon>
        <taxon>Chytridiomycota incertae sedis</taxon>
        <taxon>Chytridiomycetes</taxon>
        <taxon>Rhizophlyctidales</taxon>
        <taxon>Rhizophlyctidaceae</taxon>
        <taxon>Rhizophlyctis</taxon>
    </lineage>
</organism>
<dbReference type="EMBL" id="JADGJD010000167">
    <property type="protein sequence ID" value="KAJ3053975.1"/>
    <property type="molecule type" value="Genomic_DNA"/>
</dbReference>
<dbReference type="InterPro" id="IPR013320">
    <property type="entry name" value="ConA-like_dom_sf"/>
</dbReference>
<dbReference type="InterPro" id="IPR043136">
    <property type="entry name" value="B30.2/SPRY_sf"/>
</dbReference>
<keyword evidence="3" id="KW-1185">Reference proteome</keyword>
<accession>A0AAD5X3Z7</accession>
<evidence type="ECO:0000313" key="2">
    <source>
        <dbReference type="EMBL" id="KAJ3053975.1"/>
    </source>
</evidence>
<evidence type="ECO:0000313" key="3">
    <source>
        <dbReference type="Proteomes" id="UP001212841"/>
    </source>
</evidence>
<reference evidence="2" key="1">
    <citation type="submission" date="2020-05" db="EMBL/GenBank/DDBJ databases">
        <title>Phylogenomic resolution of chytrid fungi.</title>
        <authorList>
            <person name="Stajich J.E."/>
            <person name="Amses K."/>
            <person name="Simmons R."/>
            <person name="Seto K."/>
            <person name="Myers J."/>
            <person name="Bonds A."/>
            <person name="Quandt C.A."/>
            <person name="Barry K."/>
            <person name="Liu P."/>
            <person name="Grigoriev I."/>
            <person name="Longcore J.E."/>
            <person name="James T.Y."/>
        </authorList>
    </citation>
    <scope>NUCLEOTIDE SEQUENCE</scope>
    <source>
        <strain evidence="2">JEL0318</strain>
    </source>
</reference>
<feature type="domain" description="SPRY" evidence="1">
    <location>
        <begin position="88"/>
        <end position="237"/>
    </location>
</feature>
<dbReference type="Gene3D" id="2.60.120.920">
    <property type="match status" value="1"/>
</dbReference>